<dbReference type="Proteomes" id="UP001055879">
    <property type="component" value="Linkage Group LG14"/>
</dbReference>
<protein>
    <submittedName>
        <fullName evidence="1">Uncharacterized protein</fullName>
    </submittedName>
</protein>
<reference evidence="2" key="1">
    <citation type="journal article" date="2022" name="Mol. Ecol. Resour.">
        <title>The genomes of chicory, endive, great burdock and yacon provide insights into Asteraceae palaeo-polyploidization history and plant inulin production.</title>
        <authorList>
            <person name="Fan W."/>
            <person name="Wang S."/>
            <person name="Wang H."/>
            <person name="Wang A."/>
            <person name="Jiang F."/>
            <person name="Liu H."/>
            <person name="Zhao H."/>
            <person name="Xu D."/>
            <person name="Zhang Y."/>
        </authorList>
    </citation>
    <scope>NUCLEOTIDE SEQUENCE [LARGE SCALE GENOMIC DNA]</scope>
    <source>
        <strain evidence="2">cv. Niubang</strain>
    </source>
</reference>
<keyword evidence="2" id="KW-1185">Reference proteome</keyword>
<dbReference type="EMBL" id="CM042060">
    <property type="protein sequence ID" value="KAI3677542.1"/>
    <property type="molecule type" value="Genomic_DNA"/>
</dbReference>
<accession>A0ACB8Y1Y1</accession>
<organism evidence="1 2">
    <name type="scientific">Arctium lappa</name>
    <name type="common">Greater burdock</name>
    <name type="synonym">Lappa major</name>
    <dbReference type="NCBI Taxonomy" id="4217"/>
    <lineage>
        <taxon>Eukaryota</taxon>
        <taxon>Viridiplantae</taxon>
        <taxon>Streptophyta</taxon>
        <taxon>Embryophyta</taxon>
        <taxon>Tracheophyta</taxon>
        <taxon>Spermatophyta</taxon>
        <taxon>Magnoliopsida</taxon>
        <taxon>eudicotyledons</taxon>
        <taxon>Gunneridae</taxon>
        <taxon>Pentapetalae</taxon>
        <taxon>asterids</taxon>
        <taxon>campanulids</taxon>
        <taxon>Asterales</taxon>
        <taxon>Asteraceae</taxon>
        <taxon>Carduoideae</taxon>
        <taxon>Cardueae</taxon>
        <taxon>Arctiinae</taxon>
        <taxon>Arctium</taxon>
    </lineage>
</organism>
<name>A0ACB8Y1Y1_ARCLA</name>
<evidence type="ECO:0000313" key="1">
    <source>
        <dbReference type="EMBL" id="KAI3677542.1"/>
    </source>
</evidence>
<comment type="caution">
    <text evidence="1">The sequence shown here is derived from an EMBL/GenBank/DDBJ whole genome shotgun (WGS) entry which is preliminary data.</text>
</comment>
<proteinExistence type="predicted"/>
<gene>
    <name evidence="1" type="ORF">L6452_36807</name>
</gene>
<reference evidence="1 2" key="2">
    <citation type="journal article" date="2022" name="Mol. Ecol. Resour.">
        <title>The genomes of chicory, endive, great burdock and yacon provide insights into Asteraceae paleo-polyploidization history and plant inulin production.</title>
        <authorList>
            <person name="Fan W."/>
            <person name="Wang S."/>
            <person name="Wang H."/>
            <person name="Wang A."/>
            <person name="Jiang F."/>
            <person name="Liu H."/>
            <person name="Zhao H."/>
            <person name="Xu D."/>
            <person name="Zhang Y."/>
        </authorList>
    </citation>
    <scope>NUCLEOTIDE SEQUENCE [LARGE SCALE GENOMIC DNA]</scope>
    <source>
        <strain evidence="2">cv. Niubang</strain>
    </source>
</reference>
<evidence type="ECO:0000313" key="2">
    <source>
        <dbReference type="Proteomes" id="UP001055879"/>
    </source>
</evidence>
<sequence>MKTLVLMWVLLPMLISFTASETYTLINATNLAKPGCPSRCGDVIVPYPFGIGINSNCSIGPGFDVYCNTSLDPPKASFTKASYTSIKLISDSTLRTSNSVASRCYLPNGTFSSGLRISMDFTNWPYTLSEVNKFTVIGCNDYAWLTSGSKSRNISTGCMVFCSTPEDVVGDQCSGNGCCQSSIPEDINYYRTRLRTMQKSGDMSNTRTFNPCTYAFVGEENTFKFNGATDLNDTSLNKKIEPNVPIVLDWAIGNLSCIEAKALDGFACQLNSKCVNSTRETRGYHCICDEGYEGNPYLSPGCQDINECKDKERFPCYGTCVNNGGNYTCKCKQGYSGDAKIQGGCRRKIPILRLSLGMGLGFLAILIGLSVLYFMAKKRKLVKLRENFFEQNGGVLLQDKLKTKGGVGIGSMKIFQVEELEEATKNYAEDRILGKGGNGIVYKGTLPDKCIVAIKKSQRLDQGQREQFINEMVILTQINHQNVVQLLGCCLETDVPLLVYEYVSNDTLDRHIHNQTSGLGRLSWKNRLRIAHESAGALAYLHTDARMSIIHRDVKSTNILLDDSYTAKIADFGASRLVPLGHDQVTTLVQGTLGYLDPEYFHTGQLTDKSDVYSFGVVLAELLTGKKPLSAERCLEERNLATYFLKAMKENKLLGILEHQVVNEATNEQLKATCDLACRCLNQLGENRPSMKEVTMELETLRKFHKHPWDGQDKYNEMSSIMVESEQVDLYNVPLIANSDTFGEYSSSSMGMKDVMLQVQNPR</sequence>